<dbReference type="Pfam" id="PF13460">
    <property type="entry name" value="NAD_binding_10"/>
    <property type="match status" value="1"/>
</dbReference>
<dbReference type="InParanoid" id="A0A2T2ZZ46"/>
<evidence type="ECO:0000256" key="1">
    <source>
        <dbReference type="ARBA" id="ARBA00038376"/>
    </source>
</evidence>
<dbReference type="EMBL" id="KZ678549">
    <property type="protein sequence ID" value="PSR79965.1"/>
    <property type="molecule type" value="Genomic_DNA"/>
</dbReference>
<dbReference type="AlphaFoldDB" id="A0A2T2ZZ46"/>
<dbReference type="PANTHER" id="PTHR43355:SF2">
    <property type="entry name" value="FLAVIN REDUCTASE (NADPH)"/>
    <property type="match status" value="1"/>
</dbReference>
<name>A0A2T2ZZ46_9PEZI</name>
<dbReference type="STRING" id="2025994.A0A2T2ZZ46"/>
<proteinExistence type="inferred from homology"/>
<evidence type="ECO:0000313" key="3">
    <source>
        <dbReference type="EMBL" id="PSR79965.1"/>
    </source>
</evidence>
<feature type="domain" description="NAD(P)-binding" evidence="2">
    <location>
        <begin position="11"/>
        <end position="226"/>
    </location>
</feature>
<dbReference type="GO" id="GO:0004074">
    <property type="term" value="F:biliverdin reductase [NAD(P)H] activity"/>
    <property type="evidence" value="ECO:0007669"/>
    <property type="project" value="TreeGrafter"/>
</dbReference>
<dbReference type="OrthoDB" id="63935at2759"/>
<evidence type="ECO:0000313" key="4">
    <source>
        <dbReference type="Proteomes" id="UP000241462"/>
    </source>
</evidence>
<organism evidence="3 4">
    <name type="scientific">Coniella lustricola</name>
    <dbReference type="NCBI Taxonomy" id="2025994"/>
    <lineage>
        <taxon>Eukaryota</taxon>
        <taxon>Fungi</taxon>
        <taxon>Dikarya</taxon>
        <taxon>Ascomycota</taxon>
        <taxon>Pezizomycotina</taxon>
        <taxon>Sordariomycetes</taxon>
        <taxon>Sordariomycetidae</taxon>
        <taxon>Diaporthales</taxon>
        <taxon>Schizoparmaceae</taxon>
        <taxon>Coniella</taxon>
    </lineage>
</organism>
<sequence length="243" mass="26094">MSAPQTFAFLGASTGVGHSALKHSLAAGHQCVALCRDPSKLTAALPLESNPNLRIVEGNAHDVDAVSRLIQKPDGSLVDKIISTIGSRPTLKADKGFFGDPEVCQKGMATLLAAIAQLRQSGAAGRPYIVVCGTTGMSKFGRDIPLLMVPLYLALRVPHADKTVMEERLVGSGEEFTIVHCSLLTDGASDRTIRVGVEDPKHGTETKAIGYTISREDAGKWFADHLLNKKESRYLNKIVKITY</sequence>
<dbReference type="GO" id="GO:0042602">
    <property type="term" value="F:riboflavin reductase (NADPH) activity"/>
    <property type="evidence" value="ECO:0007669"/>
    <property type="project" value="TreeGrafter"/>
</dbReference>
<dbReference type="InterPro" id="IPR036291">
    <property type="entry name" value="NAD(P)-bd_dom_sf"/>
</dbReference>
<dbReference type="SUPFAM" id="SSF51735">
    <property type="entry name" value="NAD(P)-binding Rossmann-fold domains"/>
    <property type="match status" value="1"/>
</dbReference>
<reference evidence="3 4" key="1">
    <citation type="journal article" date="2018" name="Mycol. Prog.">
        <title>Coniella lustricola, a new species from submerged detritus.</title>
        <authorList>
            <person name="Raudabaugh D.B."/>
            <person name="Iturriaga T."/>
            <person name="Carver A."/>
            <person name="Mondo S."/>
            <person name="Pangilinan J."/>
            <person name="Lipzen A."/>
            <person name="He G."/>
            <person name="Amirebrahimi M."/>
            <person name="Grigoriev I.V."/>
            <person name="Miller A.N."/>
        </authorList>
    </citation>
    <scope>NUCLEOTIDE SEQUENCE [LARGE SCALE GENOMIC DNA]</scope>
    <source>
        <strain evidence="3 4">B22-T-1</strain>
    </source>
</reference>
<evidence type="ECO:0000259" key="2">
    <source>
        <dbReference type="Pfam" id="PF13460"/>
    </source>
</evidence>
<keyword evidence="4" id="KW-1185">Reference proteome</keyword>
<dbReference type="InterPro" id="IPR016040">
    <property type="entry name" value="NAD(P)-bd_dom"/>
</dbReference>
<comment type="similarity">
    <text evidence="1">Belongs to the avfA family.</text>
</comment>
<dbReference type="PANTHER" id="PTHR43355">
    <property type="entry name" value="FLAVIN REDUCTASE (NADPH)"/>
    <property type="match status" value="1"/>
</dbReference>
<accession>A0A2T2ZZ46</accession>
<gene>
    <name evidence="3" type="ORF">BD289DRAFT_441703</name>
</gene>
<protein>
    <recommendedName>
        <fullName evidence="2">NAD(P)-binding domain-containing protein</fullName>
    </recommendedName>
</protein>
<dbReference type="Proteomes" id="UP000241462">
    <property type="component" value="Unassembled WGS sequence"/>
</dbReference>
<dbReference type="InterPro" id="IPR051606">
    <property type="entry name" value="Polyketide_Oxido-like"/>
</dbReference>
<dbReference type="Gene3D" id="3.40.50.720">
    <property type="entry name" value="NAD(P)-binding Rossmann-like Domain"/>
    <property type="match status" value="1"/>
</dbReference>